<evidence type="ECO:0000313" key="1">
    <source>
        <dbReference type="EMBL" id="NVI43407.1"/>
    </source>
</evidence>
<organism evidence="1">
    <name type="scientific">Bradyrhizobium septentrionale</name>
    <dbReference type="NCBI Taxonomy" id="1404411"/>
    <lineage>
        <taxon>Bacteria</taxon>
        <taxon>Pseudomonadati</taxon>
        <taxon>Pseudomonadota</taxon>
        <taxon>Alphaproteobacteria</taxon>
        <taxon>Hyphomicrobiales</taxon>
        <taxon>Nitrobacteraceae</taxon>
        <taxon>Bradyrhizobium</taxon>
    </lineage>
</organism>
<dbReference type="EMBL" id="JAAOLE020000001">
    <property type="protein sequence ID" value="NVI43407.1"/>
    <property type="molecule type" value="Genomic_DNA"/>
</dbReference>
<dbReference type="AlphaFoldDB" id="A0A974A0D6"/>
<reference evidence="1" key="1">
    <citation type="submission" date="2020-06" db="EMBL/GenBank/DDBJ databases">
        <title>Whole Genome Sequence of Bradyrhizobium sp. Strain 1S1.</title>
        <authorList>
            <person name="Bromfield E.S.P."/>
            <person name="Cloutier S."/>
        </authorList>
    </citation>
    <scope>NUCLEOTIDE SEQUENCE [LARGE SCALE GENOMIC DNA]</scope>
    <source>
        <strain evidence="1">1S1</strain>
    </source>
</reference>
<proteinExistence type="predicted"/>
<dbReference type="RefSeq" id="WP_156929088.1">
    <property type="nucleotide sequence ID" value="NZ_CP088285.1"/>
</dbReference>
<name>A0A974A0D6_9BRAD</name>
<comment type="caution">
    <text evidence="1">The sequence shown here is derived from an EMBL/GenBank/DDBJ whole genome shotgun (WGS) entry which is preliminary data.</text>
</comment>
<accession>A0A974A0D6</accession>
<sequence>MTKPVMDLFCIDRANAPLGTVSLPSLPCLGHWTEPRRSNEQPNCTRHILNHCAEDEIAKFAGIGVVGQQRPKLYPDGLTNFVLSTPASVGDHTFTSSNGTKITYTLIMAFNASRNAFGPQVYMDAENNAVVCAIPPSDTETISGFRNSLADAFVKEAADPGRGLPRVDVERSIADDWAAKATNGIMSRCLLAKDGGGAPIVIAAHYQGLDLY</sequence>
<gene>
    <name evidence="1" type="ORF">HAP48_010260</name>
</gene>
<protein>
    <submittedName>
        <fullName evidence="1">Uncharacterized protein</fullName>
    </submittedName>
</protein>